<dbReference type="AlphaFoldDB" id="E0SBU2"/>
<reference evidence="1 2" key="1">
    <citation type="journal article" date="2011" name="J. Bacteriol.">
        <title>Genome sequence of the plant-pathogenic bacterium Dickeya dadantii 3937.</title>
        <authorList>
            <person name="Glasner J.D."/>
            <person name="Yang C.H."/>
            <person name="Reverchon S."/>
            <person name="Hugouvieux-Cotte-Pattat N."/>
            <person name="Condemine G."/>
            <person name="Bohin J.P."/>
            <person name="Van Gijsegem F."/>
            <person name="Yang S."/>
            <person name="Franza T."/>
            <person name="Expert D."/>
            <person name="Plunkett G. III"/>
            <person name="San Francisco M.J."/>
            <person name="Charkowski A.O."/>
            <person name="Py B."/>
            <person name="Bell K."/>
            <person name="Rauscher L."/>
            <person name="Rodriguez-Palenzuela P."/>
            <person name="Toussaint A."/>
            <person name="Holeva M.C."/>
            <person name="He S.Y."/>
            <person name="Douet V."/>
            <person name="Boccara M."/>
            <person name="Blanco C."/>
            <person name="Toth I."/>
            <person name="Anderson B.D."/>
            <person name="Biehl B.S."/>
            <person name="Mau B."/>
            <person name="Flynn S.M."/>
            <person name="Barras F."/>
            <person name="Lindeberg M."/>
            <person name="Birch P.R."/>
            <person name="Tsuyumu S."/>
            <person name="Shi X."/>
            <person name="Hibbing M."/>
            <person name="Yap M.N."/>
            <person name="Carpentier M."/>
            <person name="Dassa E."/>
            <person name="Umehara M."/>
            <person name="Kim J.F."/>
            <person name="Rusch M."/>
            <person name="Soni P."/>
            <person name="Mayhew G.F."/>
            <person name="Fouts D.E."/>
            <person name="Gill S.R."/>
            <person name="Blattner F.R."/>
            <person name="Keen N.T."/>
            <person name="Perna N.T."/>
        </authorList>
    </citation>
    <scope>NUCLEOTIDE SEQUENCE [LARGE SCALE GENOMIC DNA]</scope>
    <source>
        <strain evidence="1 2">3937</strain>
    </source>
</reference>
<dbReference type="HOGENOM" id="CLU_2632406_0_0_6"/>
<proteinExistence type="predicted"/>
<protein>
    <submittedName>
        <fullName evidence="1">Uncharacterized protein</fullName>
    </submittedName>
</protein>
<organism evidence="1 2">
    <name type="scientific">Dickeya dadantii (strain 3937)</name>
    <name type="common">Erwinia chrysanthemi (strain 3937)</name>
    <dbReference type="NCBI Taxonomy" id="198628"/>
    <lineage>
        <taxon>Bacteria</taxon>
        <taxon>Pseudomonadati</taxon>
        <taxon>Pseudomonadota</taxon>
        <taxon>Gammaproteobacteria</taxon>
        <taxon>Enterobacterales</taxon>
        <taxon>Pectobacteriaceae</taxon>
        <taxon>Dickeya</taxon>
    </lineage>
</organism>
<evidence type="ECO:0000313" key="1">
    <source>
        <dbReference type="EMBL" id="ADM97240.1"/>
    </source>
</evidence>
<dbReference type="STRING" id="198628.Dda3937_03394"/>
<dbReference type="Proteomes" id="UP000006859">
    <property type="component" value="Chromosome"/>
</dbReference>
<sequence length="77" mass="9160">MNKKKQNRHRIIDENTIHMATTCNHRPSSLVRQTYSIDSEKHYFYLSHHFLSFTPLFYVVLCRTLHHSAMPNSTLTL</sequence>
<dbReference type="EMBL" id="CP002038">
    <property type="protein sequence ID" value="ADM97240.1"/>
    <property type="molecule type" value="Genomic_DNA"/>
</dbReference>
<keyword evidence="2" id="KW-1185">Reference proteome</keyword>
<dbReference type="KEGG" id="ddd:Dda3937_03394"/>
<accession>E0SBU2</accession>
<name>E0SBU2_DICD3</name>
<evidence type="ECO:0000313" key="2">
    <source>
        <dbReference type="Proteomes" id="UP000006859"/>
    </source>
</evidence>
<gene>
    <name evidence="1" type="ordered locus">Dda3937_03394</name>
</gene>